<keyword evidence="2" id="KW-0119">Carbohydrate metabolism</keyword>
<dbReference type="InterPro" id="IPR050282">
    <property type="entry name" value="Cycloisomerase_2"/>
</dbReference>
<sequence>MFTRRRFLVFLPAFATTARSFASFPLRKKKVPPPAPVFVYFGTDTGKGVGKGIYQSRFDPASGQLTPPVLAAATAMPSFMAMSPPRNGQKRFLYSVNEVNDPEGTVTTFIQDSGTGALSQVGQVSAGGPGPAYISVDASGHAAFVANYAGSSVASYRVLPDGTLSQPVDRIDFKDRQKFGVRGPNAGRQDLPHPHCATISPDNRFLLVCDLGSDAISVFVIDHETGHLTTSDPHLFSVRPGSGPRHVAFHPNSRWVYGVNELDSTIDHFLWTTTSSQENPQGLLVNANFHVKTIAPDFPADKNTAAEIAVSSDGLFLYVSNRGEDSLVVFSIRPKDGHLELVQRISCGGKTPRQFTLDPTGRFLLCGNQGSSTVTVFRRDAGTGKLTGPIQTLAVDSPFFTMFA</sequence>
<dbReference type="Proteomes" id="UP000269669">
    <property type="component" value="Unassembled WGS sequence"/>
</dbReference>
<comment type="similarity">
    <text evidence="1">Belongs to the cycloisomerase 2 family.</text>
</comment>
<dbReference type="Pfam" id="PF10282">
    <property type="entry name" value="Lactonase"/>
    <property type="match status" value="1"/>
</dbReference>
<keyword evidence="2" id="KW-0313">Glucose metabolism</keyword>
<proteinExistence type="inferred from homology"/>
<dbReference type="PANTHER" id="PTHR30344:SF1">
    <property type="entry name" value="6-PHOSPHOGLUCONOLACTONASE"/>
    <property type="match status" value="1"/>
</dbReference>
<keyword evidence="5" id="KW-1185">Reference proteome</keyword>
<dbReference type="GO" id="GO:0017057">
    <property type="term" value="F:6-phosphogluconolactonase activity"/>
    <property type="evidence" value="ECO:0007669"/>
    <property type="project" value="TreeGrafter"/>
</dbReference>
<dbReference type="EMBL" id="RSDW01000001">
    <property type="protein sequence ID" value="RSL16295.1"/>
    <property type="molecule type" value="Genomic_DNA"/>
</dbReference>
<comment type="caution">
    <text evidence="4">The sequence shown here is derived from an EMBL/GenBank/DDBJ whole genome shotgun (WGS) entry which is preliminary data.</text>
</comment>
<dbReference type="InterPro" id="IPR011045">
    <property type="entry name" value="N2O_reductase_N"/>
</dbReference>
<organism evidence="4 5">
    <name type="scientific">Edaphobacter aggregans</name>
    <dbReference type="NCBI Taxonomy" id="570835"/>
    <lineage>
        <taxon>Bacteria</taxon>
        <taxon>Pseudomonadati</taxon>
        <taxon>Acidobacteriota</taxon>
        <taxon>Terriglobia</taxon>
        <taxon>Terriglobales</taxon>
        <taxon>Acidobacteriaceae</taxon>
        <taxon>Edaphobacter</taxon>
    </lineage>
</organism>
<dbReference type="GO" id="GO:0006006">
    <property type="term" value="P:glucose metabolic process"/>
    <property type="evidence" value="ECO:0007669"/>
    <property type="project" value="UniProtKB-KW"/>
</dbReference>
<dbReference type="AlphaFoldDB" id="A0A428MH27"/>
<dbReference type="SUPFAM" id="SSF50974">
    <property type="entry name" value="Nitrous oxide reductase, N-terminal domain"/>
    <property type="match status" value="1"/>
</dbReference>
<dbReference type="InterPro" id="IPR019405">
    <property type="entry name" value="Lactonase_7-beta_prop"/>
</dbReference>
<feature type="signal peptide" evidence="3">
    <location>
        <begin position="1"/>
        <end position="22"/>
    </location>
</feature>
<dbReference type="PANTHER" id="PTHR30344">
    <property type="entry name" value="6-PHOSPHOGLUCONOLACTONASE-RELATED"/>
    <property type="match status" value="1"/>
</dbReference>
<dbReference type="OrthoDB" id="9790815at2"/>
<evidence type="ECO:0000313" key="5">
    <source>
        <dbReference type="Proteomes" id="UP000269669"/>
    </source>
</evidence>
<feature type="chain" id="PRO_5019181257" evidence="3">
    <location>
        <begin position="23"/>
        <end position="404"/>
    </location>
</feature>
<dbReference type="Gene3D" id="2.130.10.10">
    <property type="entry name" value="YVTN repeat-like/Quinoprotein amine dehydrogenase"/>
    <property type="match status" value="1"/>
</dbReference>
<protein>
    <submittedName>
        <fullName evidence="4">6-phosphogluconolactonase</fullName>
    </submittedName>
</protein>
<evidence type="ECO:0000256" key="1">
    <source>
        <dbReference type="ARBA" id="ARBA00005564"/>
    </source>
</evidence>
<name>A0A428MH27_9BACT</name>
<evidence type="ECO:0000256" key="3">
    <source>
        <dbReference type="SAM" id="SignalP"/>
    </source>
</evidence>
<reference evidence="4 5" key="1">
    <citation type="submission" date="2018-12" db="EMBL/GenBank/DDBJ databases">
        <title>Sequencing of bacterial isolates from soil warming experiment in Harvard Forest, Massachusetts, USA.</title>
        <authorList>
            <person name="Deangelis K."/>
        </authorList>
    </citation>
    <scope>NUCLEOTIDE SEQUENCE [LARGE SCALE GENOMIC DNA]</scope>
    <source>
        <strain evidence="4 5">EB153</strain>
    </source>
</reference>
<accession>A0A428MH27</accession>
<evidence type="ECO:0000313" key="4">
    <source>
        <dbReference type="EMBL" id="RSL16295.1"/>
    </source>
</evidence>
<dbReference type="InterPro" id="IPR015943">
    <property type="entry name" value="WD40/YVTN_repeat-like_dom_sf"/>
</dbReference>
<evidence type="ECO:0000256" key="2">
    <source>
        <dbReference type="ARBA" id="ARBA00022526"/>
    </source>
</evidence>
<keyword evidence="3" id="KW-0732">Signal</keyword>
<gene>
    <name evidence="4" type="ORF">EDE15_1806</name>
</gene>